<dbReference type="AlphaFoldDB" id="A0A167I0X6"/>
<dbReference type="PANTHER" id="PTHR41532:SF1">
    <property type="entry name" value="FIXS PROTEIN"/>
    <property type="match status" value="1"/>
</dbReference>
<accession>A0A167I0X6</accession>
<dbReference type="InterPro" id="IPR004714">
    <property type="entry name" value="Cyt_oxidase_maturation_cbb3"/>
</dbReference>
<dbReference type="PANTHER" id="PTHR41532">
    <property type="entry name" value="FIXS PROTEIN"/>
    <property type="match status" value="1"/>
</dbReference>
<dbReference type="STRING" id="1763535.LPB072_13345"/>
<keyword evidence="1" id="KW-0472">Membrane</keyword>
<keyword evidence="1" id="KW-1133">Transmembrane helix</keyword>
<dbReference type="OrthoDB" id="9802763at2"/>
<dbReference type="EMBL" id="CP017476">
    <property type="protein sequence ID" value="AOW13686.1"/>
    <property type="molecule type" value="Genomic_DNA"/>
</dbReference>
<sequence length="45" mass="5177">MDILYLLIPVSVLLVFGIIGVFWWALQAGQFDNIEREGERILRGD</sequence>
<protein>
    <submittedName>
        <fullName evidence="2 3">Cytochrome oxidase</fullName>
    </submittedName>
</protein>
<feature type="transmembrane region" description="Helical" evidence="1">
    <location>
        <begin position="6"/>
        <end position="26"/>
    </location>
</feature>
<evidence type="ECO:0000313" key="4">
    <source>
        <dbReference type="Proteomes" id="UP000185657"/>
    </source>
</evidence>
<keyword evidence="4" id="KW-1185">Reference proteome</keyword>
<reference evidence="2 5" key="2">
    <citation type="submission" date="2016-10" db="EMBL/GenBank/DDBJ databases">
        <title>Hydorgenophaga sp. LPB0072 isolated from gastropod.</title>
        <authorList>
            <person name="Kim E."/>
            <person name="Yi H."/>
        </authorList>
    </citation>
    <scope>NUCLEOTIDE SEQUENCE [LARGE SCALE GENOMIC DNA]</scope>
    <source>
        <strain evidence="2 5">LPB0072</strain>
    </source>
</reference>
<dbReference type="EMBL" id="LVWD01000013">
    <property type="protein sequence ID" value="OAD41982.1"/>
    <property type="molecule type" value="Genomic_DNA"/>
</dbReference>
<organism evidence="2 5">
    <name type="scientific">Hydrogenophaga crassostreae</name>
    <dbReference type="NCBI Taxonomy" id="1763535"/>
    <lineage>
        <taxon>Bacteria</taxon>
        <taxon>Pseudomonadati</taxon>
        <taxon>Pseudomonadota</taxon>
        <taxon>Betaproteobacteria</taxon>
        <taxon>Burkholderiales</taxon>
        <taxon>Comamonadaceae</taxon>
        <taxon>Hydrogenophaga</taxon>
    </lineage>
</organism>
<dbReference type="Pfam" id="PF03597">
    <property type="entry name" value="FixS"/>
    <property type="match status" value="1"/>
</dbReference>
<proteinExistence type="predicted"/>
<evidence type="ECO:0000313" key="5">
    <source>
        <dbReference type="Proteomes" id="UP000185680"/>
    </source>
</evidence>
<dbReference type="NCBIfam" id="TIGR00847">
    <property type="entry name" value="ccoS"/>
    <property type="match status" value="1"/>
</dbReference>
<dbReference type="Proteomes" id="UP000185680">
    <property type="component" value="Chromosome"/>
</dbReference>
<dbReference type="RefSeq" id="WP_066090633.1">
    <property type="nucleotide sequence ID" value="NZ_CP017476.1"/>
</dbReference>
<evidence type="ECO:0000313" key="2">
    <source>
        <dbReference type="EMBL" id="AOW13686.1"/>
    </source>
</evidence>
<dbReference type="Proteomes" id="UP000185657">
    <property type="component" value="Unassembled WGS sequence"/>
</dbReference>
<keyword evidence="1" id="KW-0812">Transmembrane</keyword>
<reference evidence="3 4" key="1">
    <citation type="submission" date="2016-02" db="EMBL/GenBank/DDBJ databases">
        <title>Draft genome sequence of Hydrogenophaga sp. LPB0072.</title>
        <authorList>
            <person name="Shin S.-K."/>
            <person name="Yi H."/>
        </authorList>
    </citation>
    <scope>NUCLEOTIDE SEQUENCE [LARGE SCALE GENOMIC DNA]</scope>
    <source>
        <strain evidence="3 4">LPB0072</strain>
    </source>
</reference>
<evidence type="ECO:0000313" key="3">
    <source>
        <dbReference type="EMBL" id="OAD41982.1"/>
    </source>
</evidence>
<name>A0A167I0X6_9BURK</name>
<gene>
    <name evidence="2" type="ORF">LPB072_13345</name>
    <name evidence="3" type="ORF">LPB72_11965</name>
</gene>
<evidence type="ECO:0000256" key="1">
    <source>
        <dbReference type="SAM" id="Phobius"/>
    </source>
</evidence>
<dbReference type="KEGG" id="hyl:LPB072_13345"/>